<evidence type="ECO:0000256" key="1">
    <source>
        <dbReference type="ARBA" id="ARBA00022729"/>
    </source>
</evidence>
<dbReference type="Gene3D" id="2.40.160.20">
    <property type="match status" value="1"/>
</dbReference>
<dbReference type="SUPFAM" id="SSF56925">
    <property type="entry name" value="OMPA-like"/>
    <property type="match status" value="1"/>
</dbReference>
<dbReference type="Pfam" id="PF13505">
    <property type="entry name" value="OMP_b-brl"/>
    <property type="match status" value="1"/>
</dbReference>
<feature type="chain" id="PRO_5046456201" evidence="2">
    <location>
        <begin position="20"/>
        <end position="201"/>
    </location>
</feature>
<dbReference type="RefSeq" id="WP_188620454.1">
    <property type="nucleotide sequence ID" value="NZ_BMJE01000003.1"/>
</dbReference>
<comment type="caution">
    <text evidence="4">The sequence shown here is derived from an EMBL/GenBank/DDBJ whole genome shotgun (WGS) entry which is preliminary data.</text>
</comment>
<name>A0ABQ1JSZ1_9FLAO</name>
<dbReference type="EMBL" id="BMJE01000003">
    <property type="protein sequence ID" value="GGB74518.1"/>
    <property type="molecule type" value="Genomic_DNA"/>
</dbReference>
<gene>
    <name evidence="4" type="primary">fspA</name>
    <name evidence="4" type="ORF">GCM10007424_13050</name>
</gene>
<dbReference type="InterPro" id="IPR011250">
    <property type="entry name" value="OMP/PagP_B-barrel"/>
</dbReference>
<evidence type="ECO:0000259" key="3">
    <source>
        <dbReference type="Pfam" id="PF13505"/>
    </source>
</evidence>
<keyword evidence="5" id="KW-1185">Reference proteome</keyword>
<evidence type="ECO:0000313" key="5">
    <source>
        <dbReference type="Proteomes" id="UP000615760"/>
    </source>
</evidence>
<dbReference type="Proteomes" id="UP000615760">
    <property type="component" value="Unassembled WGS sequence"/>
</dbReference>
<keyword evidence="1 2" id="KW-0732">Signal</keyword>
<dbReference type="InterPro" id="IPR027385">
    <property type="entry name" value="Beta-barrel_OMP"/>
</dbReference>
<accession>A0ABQ1JSZ1</accession>
<reference evidence="5" key="1">
    <citation type="journal article" date="2019" name="Int. J. Syst. Evol. Microbiol.">
        <title>The Global Catalogue of Microorganisms (GCM) 10K type strain sequencing project: providing services to taxonomists for standard genome sequencing and annotation.</title>
        <authorList>
            <consortium name="The Broad Institute Genomics Platform"/>
            <consortium name="The Broad Institute Genome Sequencing Center for Infectious Disease"/>
            <person name="Wu L."/>
            <person name="Ma J."/>
        </authorList>
    </citation>
    <scope>NUCLEOTIDE SEQUENCE [LARGE SCALE GENOMIC DNA]</scope>
    <source>
        <strain evidence="5">CGMCC 1.15461</strain>
    </source>
</reference>
<sequence length="201" mass="21610">MKKILLSAAAVLAFGFANAQEDTTKGGFSAGDAFISGTVSFGSEKTGEIKANEFNFSPRAAYFINDNIALGLELGYMSSKEDIADDGFGTYEEKTTGFEIGAFGRYYFTPANKFSLFTQLGAGYGTAKVEVESFENKANGFYVAFAPGLNYFVSEHFALEATFGVLSYSSVKPDADGAESTNSFEIGLDMADINFGIVYKF</sequence>
<proteinExistence type="predicted"/>
<organism evidence="4 5">
    <name type="scientific">Flavobacterium suaedae</name>
    <dbReference type="NCBI Taxonomy" id="1767027"/>
    <lineage>
        <taxon>Bacteria</taxon>
        <taxon>Pseudomonadati</taxon>
        <taxon>Bacteroidota</taxon>
        <taxon>Flavobacteriia</taxon>
        <taxon>Flavobacteriales</taxon>
        <taxon>Flavobacteriaceae</taxon>
        <taxon>Flavobacterium</taxon>
    </lineage>
</organism>
<feature type="domain" description="Outer membrane protein beta-barrel" evidence="3">
    <location>
        <begin position="8"/>
        <end position="201"/>
    </location>
</feature>
<evidence type="ECO:0000313" key="4">
    <source>
        <dbReference type="EMBL" id="GGB74518.1"/>
    </source>
</evidence>
<evidence type="ECO:0000256" key="2">
    <source>
        <dbReference type="SAM" id="SignalP"/>
    </source>
</evidence>
<protein>
    <submittedName>
        <fullName evidence="4">Flavo-specific protein antigen FspA</fullName>
    </submittedName>
</protein>
<feature type="signal peptide" evidence="2">
    <location>
        <begin position="1"/>
        <end position="19"/>
    </location>
</feature>